<accession>M4ZR02</accession>
<dbReference type="HOGENOM" id="CLU_013955_1_0_5"/>
<sequence>MSGIVLSASVRQNLLSLQSTAQLLATTQNNLSTGKKVNSALDNPTNFFTAQGLDNRASDISNLLDGIGNGVQVLQAANTGITSLQKLVDSAKSIANQVLQSSVGYSTKSNVTSAALTGATATSLIGASSSAATGTALVNDNTSSAVAITGSTKLSGTPGTASNDLASAITSGDTLVVNGTTFSFVTGTSSTGTSIGIGDTVSNLLSAIQTATGVTASITAGAITFTPPAAGLTLSGAAAAKLGFATSIGNSLSGETLTIGATGGGTATSITFGLGTGQVNSLNDLNAKLAANNLQASIDTTGKITLTTTNDAASATIGTIGGSAAAASQSFNGLTAAAPVTDSTAQSQRASLVAQYNNVLAQINTTAADASFNGVNLLNGDTLKLTFNETGKSSLSITGVTFNTSGLGLSTLTSGTDFLDNNSANKVISVLNSASSTLRSEASTLGSNLSVVQIRQDFNKNLINVLQTGSSNLTLADTNEEAANSQALSTRQSIAVSALSLANQSQASVLQLLR</sequence>
<feature type="domain" description="Flagellin C-terminal" evidence="5">
    <location>
        <begin position="430"/>
        <end position="513"/>
    </location>
</feature>
<dbReference type="KEGG" id="aol:S58_26290"/>
<dbReference type="Proteomes" id="UP000011841">
    <property type="component" value="Chromosome"/>
</dbReference>
<keyword evidence="7" id="KW-1185">Reference proteome</keyword>
<reference evidence="6 7" key="1">
    <citation type="journal article" date="2013" name="Appl. Environ. Microbiol.">
        <title>Genome analysis suggests that the soil oligotrophic bacterium Agromonas oligotrophica (Bradyrhizobium oligotrophicum) is a nitrogen-fixing symbiont of Aeschynomene indica.</title>
        <authorList>
            <person name="Okubo T."/>
            <person name="Fukushima S."/>
            <person name="Itakura M."/>
            <person name="Oshima K."/>
            <person name="Longtonglang A."/>
            <person name="Teaumroong N."/>
            <person name="Mitsui H."/>
            <person name="Hattori M."/>
            <person name="Hattori R."/>
            <person name="Hattori T."/>
            <person name="Minamisawa K."/>
        </authorList>
    </citation>
    <scope>NUCLEOTIDE SEQUENCE [LARGE SCALE GENOMIC DNA]</scope>
    <source>
        <strain evidence="6 7">S58</strain>
    </source>
</reference>
<protein>
    <recommendedName>
        <fullName evidence="3">Flagellin</fullName>
    </recommendedName>
</protein>
<evidence type="ECO:0000256" key="3">
    <source>
        <dbReference type="RuleBase" id="RU362073"/>
    </source>
</evidence>
<comment type="subcellular location">
    <subcellularLocation>
        <location evidence="3">Secreted</location>
    </subcellularLocation>
    <subcellularLocation>
        <location evidence="3">Bacterial flagellum</location>
    </subcellularLocation>
</comment>
<dbReference type="InterPro" id="IPR001029">
    <property type="entry name" value="Flagellin_N"/>
</dbReference>
<dbReference type="Gene3D" id="1.20.1330.10">
    <property type="entry name" value="f41 fragment of flagellin, N-terminal domain"/>
    <property type="match status" value="1"/>
</dbReference>
<evidence type="ECO:0000259" key="5">
    <source>
        <dbReference type="Pfam" id="PF00700"/>
    </source>
</evidence>
<dbReference type="GO" id="GO:0009288">
    <property type="term" value="C:bacterial-type flagellum"/>
    <property type="evidence" value="ECO:0007669"/>
    <property type="project" value="UniProtKB-SubCell"/>
</dbReference>
<dbReference type="STRING" id="1245469.S58_26290"/>
<organism evidence="6 7">
    <name type="scientific">Bradyrhizobium oligotrophicum S58</name>
    <dbReference type="NCBI Taxonomy" id="1245469"/>
    <lineage>
        <taxon>Bacteria</taxon>
        <taxon>Pseudomonadati</taxon>
        <taxon>Pseudomonadota</taxon>
        <taxon>Alphaproteobacteria</taxon>
        <taxon>Hyphomicrobiales</taxon>
        <taxon>Nitrobacteraceae</taxon>
        <taxon>Bradyrhizobium</taxon>
    </lineage>
</organism>
<evidence type="ECO:0000313" key="6">
    <source>
        <dbReference type="EMBL" id="BAM88635.1"/>
    </source>
</evidence>
<dbReference type="PATRIC" id="fig|1245469.3.peg.2696"/>
<dbReference type="Pfam" id="PF00669">
    <property type="entry name" value="Flagellin_N"/>
    <property type="match status" value="1"/>
</dbReference>
<comment type="function">
    <text evidence="3">Flagellin is the subunit protein which polymerizes to form the filaments of bacterial flagella.</text>
</comment>
<dbReference type="GO" id="GO:0005198">
    <property type="term" value="F:structural molecule activity"/>
    <property type="evidence" value="ECO:0007669"/>
    <property type="project" value="UniProtKB-UniRule"/>
</dbReference>
<comment type="similarity">
    <text evidence="1 3">Belongs to the bacterial flagellin family.</text>
</comment>
<dbReference type="EMBL" id="AP012603">
    <property type="protein sequence ID" value="BAM88635.1"/>
    <property type="molecule type" value="Genomic_DNA"/>
</dbReference>
<evidence type="ECO:0000313" key="7">
    <source>
        <dbReference type="Proteomes" id="UP000011841"/>
    </source>
</evidence>
<dbReference type="Pfam" id="PF00700">
    <property type="entry name" value="Flagellin_C"/>
    <property type="match status" value="1"/>
</dbReference>
<feature type="domain" description="Flagellin N-terminal" evidence="4">
    <location>
        <begin position="12"/>
        <end position="106"/>
    </location>
</feature>
<proteinExistence type="inferred from homology"/>
<dbReference type="InterPro" id="IPR046358">
    <property type="entry name" value="Flagellin_C"/>
</dbReference>
<dbReference type="RefSeq" id="WP_015665757.1">
    <property type="nucleotide sequence ID" value="NC_020453.1"/>
</dbReference>
<evidence type="ECO:0000259" key="4">
    <source>
        <dbReference type="Pfam" id="PF00669"/>
    </source>
</evidence>
<gene>
    <name evidence="6" type="ORF">S58_26290</name>
</gene>
<evidence type="ECO:0000256" key="2">
    <source>
        <dbReference type="ARBA" id="ARBA00023143"/>
    </source>
</evidence>
<keyword evidence="2 3" id="KW-0975">Bacterial flagellum</keyword>
<dbReference type="AlphaFoldDB" id="M4ZR02"/>
<evidence type="ECO:0000256" key="1">
    <source>
        <dbReference type="ARBA" id="ARBA00005709"/>
    </source>
</evidence>
<dbReference type="GO" id="GO:0005576">
    <property type="term" value="C:extracellular region"/>
    <property type="evidence" value="ECO:0007669"/>
    <property type="project" value="UniProtKB-SubCell"/>
</dbReference>
<dbReference type="GeneID" id="301816513"/>
<name>M4ZR02_9BRAD</name>
<dbReference type="SUPFAM" id="SSF64518">
    <property type="entry name" value="Phase 1 flagellin"/>
    <property type="match status" value="1"/>
</dbReference>
<keyword evidence="3" id="KW-0964">Secreted</keyword>
<dbReference type="eggNOG" id="COG1344">
    <property type="taxonomic scope" value="Bacteria"/>
</dbReference>